<feature type="non-terminal residue" evidence="1">
    <location>
        <position position="72"/>
    </location>
</feature>
<organism evidence="1 2">
    <name type="scientific">Haematococcus lacustris</name>
    <name type="common">Green alga</name>
    <name type="synonym">Haematococcus pluvialis</name>
    <dbReference type="NCBI Taxonomy" id="44745"/>
    <lineage>
        <taxon>Eukaryota</taxon>
        <taxon>Viridiplantae</taxon>
        <taxon>Chlorophyta</taxon>
        <taxon>core chlorophytes</taxon>
        <taxon>Chlorophyceae</taxon>
        <taxon>CS clade</taxon>
        <taxon>Chlamydomonadales</taxon>
        <taxon>Haematococcaceae</taxon>
        <taxon>Haematococcus</taxon>
    </lineage>
</organism>
<evidence type="ECO:0000313" key="2">
    <source>
        <dbReference type="Proteomes" id="UP000485058"/>
    </source>
</evidence>
<dbReference type="EMBL" id="BLLF01001568">
    <property type="protein sequence ID" value="GFH20068.1"/>
    <property type="molecule type" value="Genomic_DNA"/>
</dbReference>
<evidence type="ECO:0000313" key="1">
    <source>
        <dbReference type="EMBL" id="GFH20068.1"/>
    </source>
</evidence>
<accession>A0A699ZNJ0</accession>
<protein>
    <submittedName>
        <fullName evidence="1">Uncharacterized protein</fullName>
    </submittedName>
</protein>
<reference evidence="1 2" key="1">
    <citation type="submission" date="2020-02" db="EMBL/GenBank/DDBJ databases">
        <title>Draft genome sequence of Haematococcus lacustris strain NIES-144.</title>
        <authorList>
            <person name="Morimoto D."/>
            <person name="Nakagawa S."/>
            <person name="Yoshida T."/>
            <person name="Sawayama S."/>
        </authorList>
    </citation>
    <scope>NUCLEOTIDE SEQUENCE [LARGE SCALE GENOMIC DNA]</scope>
    <source>
        <strain evidence="1 2">NIES-144</strain>
    </source>
</reference>
<dbReference type="Proteomes" id="UP000485058">
    <property type="component" value="Unassembled WGS sequence"/>
</dbReference>
<sequence length="72" mass="8483">MRNETGLRNIDTCVDAALDELRPLKRLRHARCSPLYYPASNARQQTYSRPDEWCREENPVTLDPSVYGSWWL</sequence>
<comment type="caution">
    <text evidence="1">The sequence shown here is derived from an EMBL/GenBank/DDBJ whole genome shotgun (WGS) entry which is preliminary data.</text>
</comment>
<dbReference type="AlphaFoldDB" id="A0A699ZNJ0"/>
<proteinExistence type="predicted"/>
<name>A0A699ZNJ0_HAELA</name>
<keyword evidence="2" id="KW-1185">Reference proteome</keyword>
<gene>
    <name evidence="1" type="ORF">HaLaN_17130</name>
</gene>